<feature type="compositionally biased region" description="Low complexity" evidence="1">
    <location>
        <begin position="119"/>
        <end position="138"/>
    </location>
</feature>
<dbReference type="AlphaFoldDB" id="A0A8C8B401"/>
<dbReference type="PANTHER" id="PTHR10006">
    <property type="entry name" value="MUCIN-1-RELATED"/>
    <property type="match status" value="1"/>
</dbReference>
<evidence type="ECO:0000313" key="3">
    <source>
        <dbReference type="Proteomes" id="UP000694552"/>
    </source>
</evidence>
<dbReference type="Ensembl" id="ENSOSUT00000014465.1">
    <property type="protein sequence ID" value="ENSOSUP00000013994.1"/>
    <property type="gene ID" value="ENSOSUG00000010009.1"/>
</dbReference>
<feature type="compositionally biased region" description="Low complexity" evidence="1">
    <location>
        <begin position="37"/>
        <end position="65"/>
    </location>
</feature>
<reference evidence="2" key="1">
    <citation type="submission" date="2025-08" db="UniProtKB">
        <authorList>
            <consortium name="Ensembl"/>
        </authorList>
    </citation>
    <scope>IDENTIFICATION</scope>
</reference>
<feature type="compositionally biased region" description="Low complexity" evidence="1">
    <location>
        <begin position="7"/>
        <end position="20"/>
    </location>
</feature>
<feature type="region of interest" description="Disordered" evidence="1">
    <location>
        <begin position="198"/>
        <end position="227"/>
    </location>
</feature>
<feature type="region of interest" description="Disordered" evidence="1">
    <location>
        <begin position="1"/>
        <end position="163"/>
    </location>
</feature>
<evidence type="ECO:0000313" key="2">
    <source>
        <dbReference type="Ensembl" id="ENSOSUP00000013994.1"/>
    </source>
</evidence>
<accession>A0A8C8B401</accession>
<sequence length="251" mass="25826">MPQTSSPATAPQAIAQPTAPWCRSLAEPPAPPPTPPQTAAAGSPPWAPTQPTAAPQRPPRGAARWSPSPAPKATGAAALRSHPHGRPLSPRGAVRLPDRPPRPCWAAAAVPNPAKPRLCSPTTSSCSSASRCPSASSTGASTRACATPPRRSDVTGTSARGPGLGHCSAGPGLHPAATSCTCRRKSQGKLDLFSTKDSYHPMAEYPPYQSHGRYVSPNSKPNPYSQVRAKVNGAGAGTFTYTNPTPTSDNL</sequence>
<organism evidence="2 3">
    <name type="scientific">Otus sunia</name>
    <name type="common">Oriental scops-owl</name>
    <dbReference type="NCBI Taxonomy" id="257818"/>
    <lineage>
        <taxon>Eukaryota</taxon>
        <taxon>Metazoa</taxon>
        <taxon>Chordata</taxon>
        <taxon>Craniata</taxon>
        <taxon>Vertebrata</taxon>
        <taxon>Euteleostomi</taxon>
        <taxon>Archelosauria</taxon>
        <taxon>Archosauria</taxon>
        <taxon>Dinosauria</taxon>
        <taxon>Saurischia</taxon>
        <taxon>Theropoda</taxon>
        <taxon>Coelurosauria</taxon>
        <taxon>Aves</taxon>
        <taxon>Neognathae</taxon>
        <taxon>Neoaves</taxon>
        <taxon>Telluraves</taxon>
        <taxon>Strigiformes</taxon>
        <taxon>Strigidae</taxon>
        <taxon>Otus</taxon>
    </lineage>
</organism>
<protein>
    <submittedName>
        <fullName evidence="2">Uncharacterized protein</fullName>
    </submittedName>
</protein>
<proteinExistence type="predicted"/>
<dbReference type="Proteomes" id="UP000694552">
    <property type="component" value="Unplaced"/>
</dbReference>
<reference evidence="2" key="2">
    <citation type="submission" date="2025-09" db="UniProtKB">
        <authorList>
            <consortium name="Ensembl"/>
        </authorList>
    </citation>
    <scope>IDENTIFICATION</scope>
</reference>
<evidence type="ECO:0000256" key="1">
    <source>
        <dbReference type="SAM" id="MobiDB-lite"/>
    </source>
</evidence>
<name>A0A8C8B401_9STRI</name>
<dbReference type="PANTHER" id="PTHR10006:SF19">
    <property type="entry name" value="MUCIN-1"/>
    <property type="match status" value="1"/>
</dbReference>
<feature type="compositionally biased region" description="Polar residues" evidence="1">
    <location>
        <begin position="216"/>
        <end position="225"/>
    </location>
</feature>
<keyword evidence="3" id="KW-1185">Reference proteome</keyword>